<evidence type="ECO:0000313" key="3">
    <source>
        <dbReference type="Proteomes" id="UP000287651"/>
    </source>
</evidence>
<dbReference type="Proteomes" id="UP000287651">
    <property type="component" value="Unassembled WGS sequence"/>
</dbReference>
<dbReference type="AlphaFoldDB" id="A0A427B0W2"/>
<accession>A0A427B0W2</accession>
<dbReference type="EMBL" id="AMZH03000792">
    <property type="protein sequence ID" value="RRT81946.1"/>
    <property type="molecule type" value="Genomic_DNA"/>
</dbReference>
<reference evidence="2 3" key="1">
    <citation type="journal article" date="2014" name="Agronomy (Basel)">
        <title>A Draft Genome Sequence for Ensete ventricosum, the Drought-Tolerant Tree Against Hunger.</title>
        <authorList>
            <person name="Harrison J."/>
            <person name="Moore K.A."/>
            <person name="Paszkiewicz K."/>
            <person name="Jones T."/>
            <person name="Grant M."/>
            <person name="Ambacheew D."/>
            <person name="Muzemil S."/>
            <person name="Studholme D.J."/>
        </authorList>
    </citation>
    <scope>NUCLEOTIDE SEQUENCE [LARGE SCALE GENOMIC DNA]</scope>
</reference>
<evidence type="ECO:0000313" key="2">
    <source>
        <dbReference type="EMBL" id="RRT81946.1"/>
    </source>
</evidence>
<name>A0A427B0W2_ENSVE</name>
<sequence length="251" mass="27026">MAAWAVGADESSDISGMRQRGWQMTLPTEKGLALMVVAIDAGYCDLGDDKMVWLLMEEKAAGCSDKGEGGGNIQRRRRLRQREEETEEADAAAPAPIAAARVWDRGQRRCCEAAVEEATTSAFGVAEVVGEGVERCRGDQRRSGVGSFSQHDGSGFRRGRGALDVFHDEEAEEGCWSSRQRVLRLAAAGGFDNKIRRSRGGRGALGRGGCNGTSIVDSIMSDACFLLERETYTDEKIVALGVEDVQESGDG</sequence>
<evidence type="ECO:0000256" key="1">
    <source>
        <dbReference type="SAM" id="MobiDB-lite"/>
    </source>
</evidence>
<comment type="caution">
    <text evidence="2">The sequence shown here is derived from an EMBL/GenBank/DDBJ whole genome shotgun (WGS) entry which is preliminary data.</text>
</comment>
<feature type="region of interest" description="Disordered" evidence="1">
    <location>
        <begin position="63"/>
        <end position="93"/>
    </location>
</feature>
<proteinExistence type="predicted"/>
<protein>
    <submittedName>
        <fullName evidence="2">Uncharacterized protein</fullName>
    </submittedName>
</protein>
<gene>
    <name evidence="2" type="ORF">B296_00001291</name>
</gene>
<organism evidence="2 3">
    <name type="scientific">Ensete ventricosum</name>
    <name type="common">Abyssinian banana</name>
    <name type="synonym">Musa ensete</name>
    <dbReference type="NCBI Taxonomy" id="4639"/>
    <lineage>
        <taxon>Eukaryota</taxon>
        <taxon>Viridiplantae</taxon>
        <taxon>Streptophyta</taxon>
        <taxon>Embryophyta</taxon>
        <taxon>Tracheophyta</taxon>
        <taxon>Spermatophyta</taxon>
        <taxon>Magnoliopsida</taxon>
        <taxon>Liliopsida</taxon>
        <taxon>Zingiberales</taxon>
        <taxon>Musaceae</taxon>
        <taxon>Ensete</taxon>
    </lineage>
</organism>